<reference evidence="1" key="1">
    <citation type="submission" date="2020-07" db="EMBL/GenBank/DDBJ databases">
        <title>Huge and variable diversity of episymbiotic CPR bacteria and DPANN archaea in groundwater ecosystems.</title>
        <authorList>
            <person name="He C.Y."/>
            <person name="Keren R."/>
            <person name="Whittaker M."/>
            <person name="Farag I.F."/>
            <person name="Doudna J."/>
            <person name="Cate J.H.D."/>
            <person name="Banfield J.F."/>
        </authorList>
    </citation>
    <scope>NUCLEOTIDE SEQUENCE</scope>
    <source>
        <strain evidence="1">NC_groundwater_1482_Ag_S-0.65um_47_24</strain>
    </source>
</reference>
<dbReference type="AlphaFoldDB" id="A0A933GJ96"/>
<comment type="caution">
    <text evidence="1">The sequence shown here is derived from an EMBL/GenBank/DDBJ whole genome shotgun (WGS) entry which is preliminary data.</text>
</comment>
<evidence type="ECO:0000313" key="1">
    <source>
        <dbReference type="EMBL" id="MBI4594891.1"/>
    </source>
</evidence>
<accession>A0A933GJ96</accession>
<protein>
    <submittedName>
        <fullName evidence="1">Uncharacterized protein</fullName>
    </submittedName>
</protein>
<name>A0A933GJ96_UNCTE</name>
<dbReference type="Proteomes" id="UP000772181">
    <property type="component" value="Unassembled WGS sequence"/>
</dbReference>
<dbReference type="EMBL" id="JACQWF010000033">
    <property type="protein sequence ID" value="MBI4594891.1"/>
    <property type="molecule type" value="Genomic_DNA"/>
</dbReference>
<organism evidence="1 2">
    <name type="scientific">Tectimicrobiota bacterium</name>
    <dbReference type="NCBI Taxonomy" id="2528274"/>
    <lineage>
        <taxon>Bacteria</taxon>
        <taxon>Pseudomonadati</taxon>
        <taxon>Nitrospinota/Tectimicrobiota group</taxon>
        <taxon>Candidatus Tectimicrobiota</taxon>
    </lineage>
</organism>
<proteinExistence type="predicted"/>
<evidence type="ECO:0000313" key="2">
    <source>
        <dbReference type="Proteomes" id="UP000772181"/>
    </source>
</evidence>
<sequence length="165" mass="19120">MTIELTKHIVAAKNIFFGTSYFLILPLPTGWRITRSYLEPDVHSSVQRENIHWVEAGQTDQVVFHPFRKIALDLMIRIKKGKQSPMDVKEVKINSQGPLLVNTHQAQYVMGEVKRGLIKKKMFKTLRLFFYCPEINSSYFLYFTGNCPDHDLMEIYGSLPGLECH</sequence>
<gene>
    <name evidence="1" type="ORF">HY730_00760</name>
</gene>